<feature type="transmembrane region" description="Helical" evidence="8">
    <location>
        <begin position="54"/>
        <end position="80"/>
    </location>
</feature>
<dbReference type="PANTHER" id="PTHR43549">
    <property type="entry name" value="MULTIDRUG RESISTANCE PROTEIN YPNP-RELATED"/>
    <property type="match status" value="1"/>
</dbReference>
<feature type="transmembrane region" description="Helical" evidence="8">
    <location>
        <begin position="138"/>
        <end position="157"/>
    </location>
</feature>
<keyword evidence="6 8" id="KW-0472">Membrane</keyword>
<proteinExistence type="predicted"/>
<dbReference type="PANTHER" id="PTHR43549:SF3">
    <property type="entry name" value="MULTIDRUG RESISTANCE PROTEIN YPNP-RELATED"/>
    <property type="match status" value="1"/>
</dbReference>
<name>A0ABY9WQT8_9BACT</name>
<feature type="transmembrane region" description="Helical" evidence="8">
    <location>
        <begin position="169"/>
        <end position="190"/>
    </location>
</feature>
<dbReference type="CDD" id="cd13138">
    <property type="entry name" value="MATE_yoeA_like"/>
    <property type="match status" value="1"/>
</dbReference>
<feature type="transmembrane region" description="Helical" evidence="8">
    <location>
        <begin position="422"/>
        <end position="443"/>
    </location>
</feature>
<gene>
    <name evidence="9" type="ORF">F0U60_19250</name>
</gene>
<keyword evidence="2" id="KW-0813">Transport</keyword>
<feature type="transmembrane region" description="Helical" evidence="8">
    <location>
        <begin position="289"/>
        <end position="311"/>
    </location>
</feature>
<keyword evidence="5 8" id="KW-1133">Transmembrane helix</keyword>
<dbReference type="RefSeq" id="WP_395822004.1">
    <property type="nucleotide sequence ID" value="NZ_CP043494.1"/>
</dbReference>
<feature type="transmembrane region" description="Helical" evidence="8">
    <location>
        <begin position="101"/>
        <end position="118"/>
    </location>
</feature>
<reference evidence="9 10" key="1">
    <citation type="submission" date="2019-08" db="EMBL/GenBank/DDBJ databases">
        <title>Archangium and Cystobacter genomes.</title>
        <authorList>
            <person name="Chen I.-C.K."/>
            <person name="Wielgoss S."/>
        </authorList>
    </citation>
    <scope>NUCLEOTIDE SEQUENCE [LARGE SCALE GENOMIC DNA]</scope>
    <source>
        <strain evidence="9 10">Cbm 6</strain>
    </source>
</reference>
<evidence type="ECO:0000256" key="6">
    <source>
        <dbReference type="ARBA" id="ARBA00023136"/>
    </source>
</evidence>
<organism evidence="9 10">
    <name type="scientific">Archangium minus</name>
    <dbReference type="NCBI Taxonomy" id="83450"/>
    <lineage>
        <taxon>Bacteria</taxon>
        <taxon>Pseudomonadati</taxon>
        <taxon>Myxococcota</taxon>
        <taxon>Myxococcia</taxon>
        <taxon>Myxococcales</taxon>
        <taxon>Cystobacterineae</taxon>
        <taxon>Archangiaceae</taxon>
        <taxon>Archangium</taxon>
    </lineage>
</organism>
<dbReference type="Proteomes" id="UP001611383">
    <property type="component" value="Chromosome"/>
</dbReference>
<evidence type="ECO:0000256" key="8">
    <source>
        <dbReference type="SAM" id="Phobius"/>
    </source>
</evidence>
<evidence type="ECO:0000313" key="9">
    <source>
        <dbReference type="EMBL" id="WNG46010.1"/>
    </source>
</evidence>
<dbReference type="Pfam" id="PF01554">
    <property type="entry name" value="MatE"/>
    <property type="match status" value="2"/>
</dbReference>
<feature type="transmembrane region" description="Helical" evidence="8">
    <location>
        <begin position="362"/>
        <end position="384"/>
    </location>
</feature>
<feature type="transmembrane region" description="Helical" evidence="8">
    <location>
        <begin position="202"/>
        <end position="220"/>
    </location>
</feature>
<protein>
    <submittedName>
        <fullName evidence="9">MATE family efflux transporter</fullName>
    </submittedName>
</protein>
<dbReference type="NCBIfam" id="TIGR00797">
    <property type="entry name" value="matE"/>
    <property type="match status" value="1"/>
</dbReference>
<dbReference type="EMBL" id="CP043494">
    <property type="protein sequence ID" value="WNG46010.1"/>
    <property type="molecule type" value="Genomic_DNA"/>
</dbReference>
<dbReference type="InterPro" id="IPR002528">
    <property type="entry name" value="MATE_fam"/>
</dbReference>
<evidence type="ECO:0000256" key="4">
    <source>
        <dbReference type="ARBA" id="ARBA00022692"/>
    </source>
</evidence>
<keyword evidence="10" id="KW-1185">Reference proteome</keyword>
<evidence type="ECO:0000256" key="2">
    <source>
        <dbReference type="ARBA" id="ARBA00022448"/>
    </source>
</evidence>
<dbReference type="InterPro" id="IPR048279">
    <property type="entry name" value="MdtK-like"/>
</dbReference>
<dbReference type="PIRSF" id="PIRSF006603">
    <property type="entry name" value="DinF"/>
    <property type="match status" value="1"/>
</dbReference>
<evidence type="ECO:0000256" key="1">
    <source>
        <dbReference type="ARBA" id="ARBA00004651"/>
    </source>
</evidence>
<evidence type="ECO:0000256" key="7">
    <source>
        <dbReference type="SAM" id="MobiDB-lite"/>
    </source>
</evidence>
<accession>A0ABY9WQT8</accession>
<feature type="transmembrane region" description="Helical" evidence="8">
    <location>
        <begin position="391"/>
        <end position="410"/>
    </location>
</feature>
<keyword evidence="3" id="KW-1003">Cell membrane</keyword>
<feature type="transmembrane region" description="Helical" evidence="8">
    <location>
        <begin position="21"/>
        <end position="42"/>
    </location>
</feature>
<keyword evidence="4 8" id="KW-0812">Transmembrane</keyword>
<evidence type="ECO:0000256" key="3">
    <source>
        <dbReference type="ARBA" id="ARBA00022475"/>
    </source>
</evidence>
<evidence type="ECO:0000256" key="5">
    <source>
        <dbReference type="ARBA" id="ARBA00022989"/>
    </source>
</evidence>
<feature type="transmembrane region" description="Helical" evidence="8">
    <location>
        <begin position="256"/>
        <end position="283"/>
    </location>
</feature>
<sequence length="474" mass="51121">MKPTFGRDLTTGSIPKHMVAFSIPMLIGSFLQTAYSFVNAIWVGQFLGTSALAAVTVSFPVVFVLFAIGMGLTLATNILVSQNFGARRMDELRKVVDSSTVLTYALGIVLTILGELFAPDILRAMDTPPEVLAESTSYLRIFLLSLPFSFGIFLMRSMLQGVGDSKTPLYFQFGSVLFTTALDPILIFGWMGLPKLGLNGTAWATLISQIVALVALISYLRMKKVPVAPSWPRFNHLGPVTWATLRIGIPSAFQQSLVSIGMVMVTGIVNGFGEVATAAFGAASRIDQIAFLPAMTFGMSISTLAGQNLGAGHHDRVREIFKWGCLFSGGITVIISAVAVVFPEALLRIFVSDPTVIAPGVSYLHIVGTCYVLFALIFVSNGIINGAGNTLMTTVFSLISLWVVRVPVAYWLSKRMGSVTGVWYAIALSFAVSLVVSMGYYFSGHWKRSIKRRPPTGPTTPNPGEMFGHETGEA</sequence>
<feature type="region of interest" description="Disordered" evidence="7">
    <location>
        <begin position="452"/>
        <end position="474"/>
    </location>
</feature>
<comment type="subcellular location">
    <subcellularLocation>
        <location evidence="1">Cell membrane</location>
        <topology evidence="1">Multi-pass membrane protein</topology>
    </subcellularLocation>
</comment>
<dbReference type="InterPro" id="IPR052031">
    <property type="entry name" value="Membrane_Transporter-Flippase"/>
</dbReference>
<feature type="transmembrane region" description="Helical" evidence="8">
    <location>
        <begin position="323"/>
        <end position="342"/>
    </location>
</feature>
<evidence type="ECO:0000313" key="10">
    <source>
        <dbReference type="Proteomes" id="UP001611383"/>
    </source>
</evidence>